<organism evidence="2 3">
    <name type="scientific">Deinococcus petrolearius</name>
    <dbReference type="NCBI Taxonomy" id="1751295"/>
    <lineage>
        <taxon>Bacteria</taxon>
        <taxon>Thermotogati</taxon>
        <taxon>Deinococcota</taxon>
        <taxon>Deinococci</taxon>
        <taxon>Deinococcales</taxon>
        <taxon>Deinococcaceae</taxon>
        <taxon>Deinococcus</taxon>
    </lineage>
</organism>
<proteinExistence type="predicted"/>
<evidence type="ECO:0008006" key="4">
    <source>
        <dbReference type="Google" id="ProtNLM"/>
    </source>
</evidence>
<feature type="transmembrane region" description="Helical" evidence="1">
    <location>
        <begin position="21"/>
        <end position="41"/>
    </location>
</feature>
<dbReference type="RefSeq" id="WP_380051795.1">
    <property type="nucleotide sequence ID" value="NZ_JBHSOH010000040.1"/>
</dbReference>
<dbReference type="EMBL" id="JBHSOH010000040">
    <property type="protein sequence ID" value="MFC5850095.1"/>
    <property type="molecule type" value="Genomic_DNA"/>
</dbReference>
<name>A0ABW1DP46_9DEIO</name>
<gene>
    <name evidence="2" type="ORF">ACFPQ6_17475</name>
</gene>
<feature type="transmembrane region" description="Helical" evidence="1">
    <location>
        <begin position="106"/>
        <end position="129"/>
    </location>
</feature>
<evidence type="ECO:0000256" key="1">
    <source>
        <dbReference type="SAM" id="Phobius"/>
    </source>
</evidence>
<keyword evidence="1" id="KW-1133">Transmembrane helix</keyword>
<keyword evidence="3" id="KW-1185">Reference proteome</keyword>
<feature type="transmembrane region" description="Helical" evidence="1">
    <location>
        <begin position="67"/>
        <end position="86"/>
    </location>
</feature>
<protein>
    <recommendedName>
        <fullName evidence="4">DUF4234 domain-containing protein</fullName>
    </recommendedName>
</protein>
<dbReference type="Proteomes" id="UP001595979">
    <property type="component" value="Unassembled WGS sequence"/>
</dbReference>
<comment type="caution">
    <text evidence="2">The sequence shown here is derived from an EMBL/GenBank/DDBJ whole genome shotgun (WGS) entry which is preliminary data.</text>
</comment>
<sequence>MTAPASKPGLPRPARLSFLNVPLLIGLIYWAISLLAVPFSGPTLNDTLAEYSRLTGVPLVQFTPEQLSGLLWGTFFITALLVWWLATTRQAVLDGKRWGRVSSIVLAVLSLLVFPFGTVLGIVMLIGAFDRDVRAFLRR</sequence>
<keyword evidence="1" id="KW-0812">Transmembrane</keyword>
<evidence type="ECO:0000313" key="3">
    <source>
        <dbReference type="Proteomes" id="UP001595979"/>
    </source>
</evidence>
<accession>A0ABW1DP46</accession>
<keyword evidence="1" id="KW-0472">Membrane</keyword>
<evidence type="ECO:0000313" key="2">
    <source>
        <dbReference type="EMBL" id="MFC5850095.1"/>
    </source>
</evidence>
<reference evidence="3" key="1">
    <citation type="journal article" date="2019" name="Int. J. Syst. Evol. Microbiol.">
        <title>The Global Catalogue of Microorganisms (GCM) 10K type strain sequencing project: providing services to taxonomists for standard genome sequencing and annotation.</title>
        <authorList>
            <consortium name="The Broad Institute Genomics Platform"/>
            <consortium name="The Broad Institute Genome Sequencing Center for Infectious Disease"/>
            <person name="Wu L."/>
            <person name="Ma J."/>
        </authorList>
    </citation>
    <scope>NUCLEOTIDE SEQUENCE [LARGE SCALE GENOMIC DNA]</scope>
    <source>
        <strain evidence="3">CGMCC 1.15053</strain>
    </source>
</reference>